<keyword evidence="2" id="KW-1185">Reference proteome</keyword>
<dbReference type="EMBL" id="MU275912">
    <property type="protein sequence ID" value="KAI0047052.1"/>
    <property type="molecule type" value="Genomic_DNA"/>
</dbReference>
<dbReference type="Proteomes" id="UP000814033">
    <property type="component" value="Unassembled WGS sequence"/>
</dbReference>
<comment type="caution">
    <text evidence="1">The sequence shown here is derived from an EMBL/GenBank/DDBJ whole genome shotgun (WGS) entry which is preliminary data.</text>
</comment>
<protein>
    <submittedName>
        <fullName evidence="1">Uncharacterized protein</fullName>
    </submittedName>
</protein>
<name>A0ACB8RT87_9AGAM</name>
<proteinExistence type="predicted"/>
<sequence>MHLNDVSGLLLLPPELRVNVLQHLDLFALLACRQTCRFLKNLVDDTPVLQYLIALARTGMCDNPLSSHTTHERIQKLTEYNDAWTNLRWTEHTTLPWPQASDPLYHSWALHDGIWAQAFASKIVFHQLPSRLRGIVSSRWEIKFPFYVEDFTFDASHDVLVVLESNLQHAQPPFKYTLHFRSLYTGEDHPSSKIPRLPIMPFDIVDTEPPELDYIVRIDRDRCGVLFRPGQPHSAYLTVLDWKTGVILWEKSSNARAFAFIGTHCLAILTSSAASTDMNVWLISDDVHFVSSFELPLFRQHENIHFDFHMNTGDPTPSSCSSNCAAPFSVDGADKLLTILYFVEDNSHPDFALYIRLSALLSRVEADIAEHSKKAAVTAYNWNDWAPDIVRLMSISKAFDHGLACGMRVINPKPFLADDDDGGFDMTVNDFHPYRLRNGPFGTLVSGDEELVDERDLAYPYDFRYCKQLPLNSLSTMLPDVLRTADALLFLLSDDNILIMEWELTLTSNPKIHLLTF</sequence>
<gene>
    <name evidence="1" type="ORF">FA95DRAFT_1606411</name>
</gene>
<organism evidence="1 2">
    <name type="scientific">Auriscalpium vulgare</name>
    <dbReference type="NCBI Taxonomy" id="40419"/>
    <lineage>
        <taxon>Eukaryota</taxon>
        <taxon>Fungi</taxon>
        <taxon>Dikarya</taxon>
        <taxon>Basidiomycota</taxon>
        <taxon>Agaricomycotina</taxon>
        <taxon>Agaricomycetes</taxon>
        <taxon>Russulales</taxon>
        <taxon>Auriscalpiaceae</taxon>
        <taxon>Auriscalpium</taxon>
    </lineage>
</organism>
<reference evidence="1" key="2">
    <citation type="journal article" date="2022" name="New Phytol.">
        <title>Evolutionary transition to the ectomycorrhizal habit in the genomes of a hyperdiverse lineage of mushroom-forming fungi.</title>
        <authorList>
            <person name="Looney B."/>
            <person name="Miyauchi S."/>
            <person name="Morin E."/>
            <person name="Drula E."/>
            <person name="Courty P.E."/>
            <person name="Kohler A."/>
            <person name="Kuo A."/>
            <person name="LaButti K."/>
            <person name="Pangilinan J."/>
            <person name="Lipzen A."/>
            <person name="Riley R."/>
            <person name="Andreopoulos W."/>
            <person name="He G."/>
            <person name="Johnson J."/>
            <person name="Nolan M."/>
            <person name="Tritt A."/>
            <person name="Barry K.W."/>
            <person name="Grigoriev I.V."/>
            <person name="Nagy L.G."/>
            <person name="Hibbett D."/>
            <person name="Henrissat B."/>
            <person name="Matheny P.B."/>
            <person name="Labbe J."/>
            <person name="Martin F.M."/>
        </authorList>
    </citation>
    <scope>NUCLEOTIDE SEQUENCE</scope>
    <source>
        <strain evidence="1">FP105234-sp</strain>
    </source>
</reference>
<evidence type="ECO:0000313" key="1">
    <source>
        <dbReference type="EMBL" id="KAI0047052.1"/>
    </source>
</evidence>
<accession>A0ACB8RT87</accession>
<reference evidence="1" key="1">
    <citation type="submission" date="2021-02" db="EMBL/GenBank/DDBJ databases">
        <authorList>
            <consortium name="DOE Joint Genome Institute"/>
            <person name="Ahrendt S."/>
            <person name="Looney B.P."/>
            <person name="Miyauchi S."/>
            <person name="Morin E."/>
            <person name="Drula E."/>
            <person name="Courty P.E."/>
            <person name="Chicoki N."/>
            <person name="Fauchery L."/>
            <person name="Kohler A."/>
            <person name="Kuo A."/>
            <person name="Labutti K."/>
            <person name="Pangilinan J."/>
            <person name="Lipzen A."/>
            <person name="Riley R."/>
            <person name="Andreopoulos W."/>
            <person name="He G."/>
            <person name="Johnson J."/>
            <person name="Barry K.W."/>
            <person name="Grigoriev I.V."/>
            <person name="Nagy L."/>
            <person name="Hibbett D."/>
            <person name="Henrissat B."/>
            <person name="Matheny P.B."/>
            <person name="Labbe J."/>
            <person name="Martin F."/>
        </authorList>
    </citation>
    <scope>NUCLEOTIDE SEQUENCE</scope>
    <source>
        <strain evidence="1">FP105234-sp</strain>
    </source>
</reference>
<evidence type="ECO:0000313" key="2">
    <source>
        <dbReference type="Proteomes" id="UP000814033"/>
    </source>
</evidence>